<dbReference type="Proteomes" id="UP000054805">
    <property type="component" value="Unassembled WGS sequence"/>
</dbReference>
<accession>A0A0V1K890</accession>
<name>A0A0V1K890_TRIPS</name>
<protein>
    <submittedName>
        <fullName evidence="2">Uncharacterized protein</fullName>
    </submittedName>
</protein>
<dbReference type="EMBL" id="JYDV01000010">
    <property type="protein sequence ID" value="KRZ43443.1"/>
    <property type="molecule type" value="Genomic_DNA"/>
</dbReference>
<evidence type="ECO:0000313" key="1">
    <source>
        <dbReference type="EMBL" id="KRZ31306.1"/>
    </source>
</evidence>
<dbReference type="Proteomes" id="UP000054826">
    <property type="component" value="Unassembled WGS sequence"/>
</dbReference>
<gene>
    <name evidence="1" type="ORF">T4B_12700</name>
    <name evidence="2" type="ORF">T4C_7653</name>
</gene>
<keyword evidence="3" id="KW-1185">Reference proteome</keyword>
<comment type="caution">
    <text evidence="2">The sequence shown here is derived from an EMBL/GenBank/DDBJ whole genome shotgun (WGS) entry which is preliminary data.</text>
</comment>
<organism evidence="2 4">
    <name type="scientific">Trichinella pseudospiralis</name>
    <name type="common">Parasitic roundworm</name>
    <dbReference type="NCBI Taxonomy" id="6337"/>
    <lineage>
        <taxon>Eukaryota</taxon>
        <taxon>Metazoa</taxon>
        <taxon>Ecdysozoa</taxon>
        <taxon>Nematoda</taxon>
        <taxon>Enoplea</taxon>
        <taxon>Dorylaimia</taxon>
        <taxon>Trichinellida</taxon>
        <taxon>Trichinellidae</taxon>
        <taxon>Trichinella</taxon>
    </lineage>
</organism>
<reference evidence="3 4" key="1">
    <citation type="submission" date="2015-01" db="EMBL/GenBank/DDBJ databases">
        <title>Evolution of Trichinella species and genotypes.</title>
        <authorList>
            <person name="Korhonen P.K."/>
            <person name="Edoardo P."/>
            <person name="Giuseppe L.R."/>
            <person name="Gasser R.B."/>
        </authorList>
    </citation>
    <scope>NUCLEOTIDE SEQUENCE [LARGE SCALE GENOMIC DNA]</scope>
    <source>
        <strain evidence="2">ISS176</strain>
        <strain evidence="1">ISS588</strain>
    </source>
</reference>
<evidence type="ECO:0000313" key="4">
    <source>
        <dbReference type="Proteomes" id="UP000054826"/>
    </source>
</evidence>
<proteinExistence type="predicted"/>
<dbReference type="AlphaFoldDB" id="A0A0V1K890"/>
<evidence type="ECO:0000313" key="3">
    <source>
        <dbReference type="Proteomes" id="UP000054805"/>
    </source>
</evidence>
<evidence type="ECO:0000313" key="2">
    <source>
        <dbReference type="EMBL" id="KRZ43443.1"/>
    </source>
</evidence>
<sequence length="118" mass="13904">MMKNLCNDDGFLQLLSGEFLSNKWHRKLSRKLNEFLLYDSEIVGHVDYMELKTRTLNIEEEASFSTCSRLLSLVSDSRTHEPFLCYNFLCAPAILESISNEELLRRFHKARNPRLQLY</sequence>
<dbReference type="EMBL" id="JYDS01000026">
    <property type="protein sequence ID" value="KRZ31306.1"/>
    <property type="molecule type" value="Genomic_DNA"/>
</dbReference>